<feature type="transmembrane region" description="Helical" evidence="1">
    <location>
        <begin position="304"/>
        <end position="323"/>
    </location>
</feature>
<feature type="transmembrane region" description="Helical" evidence="1">
    <location>
        <begin position="374"/>
        <end position="393"/>
    </location>
</feature>
<dbReference type="AlphaFoldDB" id="A0AAD7CSC7"/>
<keyword evidence="1" id="KW-1133">Transmembrane helix</keyword>
<evidence type="ECO:0000313" key="2">
    <source>
        <dbReference type="EMBL" id="KAJ7661011.1"/>
    </source>
</evidence>
<feature type="transmembrane region" description="Helical" evidence="1">
    <location>
        <begin position="153"/>
        <end position="178"/>
    </location>
</feature>
<sequence>MPLASAAQCLMKANESVARRRAVPCLRLYDAYSHPACLVAALTCIHLRFLCPSSLSLARYTSSTTPPVDPASLWGRSPILSATPERNIGITAAASSASPRMRAERHSWPEQERAVRQFRLFNAGGHSYSHRRHSYAPQTMPPSPTILLSLCDLFIWLAANCVLSAFGIGIVRPGIFFLGLGNSMLGVFHERGDVCCRLICARFFFLLLLLRATLIPASFARGHSIIKPYWRPRALGRPSARNSASADDESALLGWHAPSSSRCPTASRVWDGGAFLLRLLPFFLPSLLSCRVVSLVVSRLWLSAFFRFGLLCFELFSVASSSFRWRGYVAFSVSGCLRVGMGTWRECVCGMFLCLGLGLGRGEGRVRGMRGVCYPRRVLAALALFLLTLFALASGTRVRGVCYV</sequence>
<accession>A0AAD7CSC7</accession>
<comment type="caution">
    <text evidence="2">The sequence shown here is derived from an EMBL/GenBank/DDBJ whole genome shotgun (WGS) entry which is preliminary data.</text>
</comment>
<organism evidence="2 3">
    <name type="scientific">Mycena rosella</name>
    <name type="common">Pink bonnet</name>
    <name type="synonym">Agaricus rosellus</name>
    <dbReference type="NCBI Taxonomy" id="1033263"/>
    <lineage>
        <taxon>Eukaryota</taxon>
        <taxon>Fungi</taxon>
        <taxon>Dikarya</taxon>
        <taxon>Basidiomycota</taxon>
        <taxon>Agaricomycotina</taxon>
        <taxon>Agaricomycetes</taxon>
        <taxon>Agaricomycetidae</taxon>
        <taxon>Agaricales</taxon>
        <taxon>Marasmiineae</taxon>
        <taxon>Mycenaceae</taxon>
        <taxon>Mycena</taxon>
    </lineage>
</organism>
<evidence type="ECO:0000256" key="1">
    <source>
        <dbReference type="SAM" id="Phobius"/>
    </source>
</evidence>
<reference evidence="2" key="1">
    <citation type="submission" date="2023-03" db="EMBL/GenBank/DDBJ databases">
        <title>Massive genome expansion in bonnet fungi (Mycena s.s.) driven by repeated elements and novel gene families across ecological guilds.</title>
        <authorList>
            <consortium name="Lawrence Berkeley National Laboratory"/>
            <person name="Harder C.B."/>
            <person name="Miyauchi S."/>
            <person name="Viragh M."/>
            <person name="Kuo A."/>
            <person name="Thoen E."/>
            <person name="Andreopoulos B."/>
            <person name="Lu D."/>
            <person name="Skrede I."/>
            <person name="Drula E."/>
            <person name="Henrissat B."/>
            <person name="Morin E."/>
            <person name="Kohler A."/>
            <person name="Barry K."/>
            <person name="LaButti K."/>
            <person name="Morin E."/>
            <person name="Salamov A."/>
            <person name="Lipzen A."/>
            <person name="Mereny Z."/>
            <person name="Hegedus B."/>
            <person name="Baldrian P."/>
            <person name="Stursova M."/>
            <person name="Weitz H."/>
            <person name="Taylor A."/>
            <person name="Grigoriev I.V."/>
            <person name="Nagy L.G."/>
            <person name="Martin F."/>
            <person name="Kauserud H."/>
        </authorList>
    </citation>
    <scope>NUCLEOTIDE SEQUENCE</scope>
    <source>
        <strain evidence="2">CBHHK067</strain>
    </source>
</reference>
<keyword evidence="1" id="KW-0472">Membrane</keyword>
<feature type="transmembrane region" description="Helical" evidence="1">
    <location>
        <begin position="199"/>
        <end position="220"/>
    </location>
</feature>
<proteinExistence type="predicted"/>
<keyword evidence="1" id="KW-0812">Transmembrane</keyword>
<protein>
    <submittedName>
        <fullName evidence="2">Uncharacterized protein</fullName>
    </submittedName>
</protein>
<dbReference type="Proteomes" id="UP001221757">
    <property type="component" value="Unassembled WGS sequence"/>
</dbReference>
<keyword evidence="3" id="KW-1185">Reference proteome</keyword>
<evidence type="ECO:0000313" key="3">
    <source>
        <dbReference type="Proteomes" id="UP001221757"/>
    </source>
</evidence>
<dbReference type="EMBL" id="JARKIE010000255">
    <property type="protein sequence ID" value="KAJ7661011.1"/>
    <property type="molecule type" value="Genomic_DNA"/>
</dbReference>
<feature type="transmembrane region" description="Helical" evidence="1">
    <location>
        <begin position="275"/>
        <end position="297"/>
    </location>
</feature>
<feature type="transmembrane region" description="Helical" evidence="1">
    <location>
        <begin position="343"/>
        <end position="362"/>
    </location>
</feature>
<name>A0AAD7CSC7_MYCRO</name>
<gene>
    <name evidence="2" type="ORF">B0H17DRAFT_1212433</name>
</gene>